<evidence type="ECO:0000313" key="1">
    <source>
        <dbReference type="EMBL" id="CAH9085785.1"/>
    </source>
</evidence>
<proteinExistence type="predicted"/>
<accession>A0AAV0CYW8</accession>
<protein>
    <submittedName>
        <fullName evidence="1">Uncharacterized protein</fullName>
    </submittedName>
</protein>
<comment type="caution">
    <text evidence="1">The sequence shown here is derived from an EMBL/GenBank/DDBJ whole genome shotgun (WGS) entry which is preliminary data.</text>
</comment>
<reference evidence="1" key="1">
    <citation type="submission" date="2022-07" db="EMBL/GenBank/DDBJ databases">
        <authorList>
            <person name="Macas J."/>
            <person name="Novak P."/>
            <person name="Neumann P."/>
        </authorList>
    </citation>
    <scope>NUCLEOTIDE SEQUENCE</scope>
</reference>
<evidence type="ECO:0000313" key="3">
    <source>
        <dbReference type="Proteomes" id="UP001152523"/>
    </source>
</evidence>
<dbReference type="EMBL" id="CAMAPF010000956">
    <property type="protein sequence ID" value="CAH9129864.1"/>
    <property type="molecule type" value="Genomic_DNA"/>
</dbReference>
<evidence type="ECO:0000313" key="2">
    <source>
        <dbReference type="EMBL" id="CAH9129864.1"/>
    </source>
</evidence>
<dbReference type="Proteomes" id="UP001152523">
    <property type="component" value="Unassembled WGS sequence"/>
</dbReference>
<name>A0AAV0CYW8_9ASTE</name>
<dbReference type="EMBL" id="CAMAPF010000055">
    <property type="protein sequence ID" value="CAH9085785.1"/>
    <property type="molecule type" value="Genomic_DNA"/>
</dbReference>
<keyword evidence="3" id="KW-1185">Reference proteome</keyword>
<sequence>MESAESIAEERKIKRENASSGFFDEIGKEDSHSNLLHTMFVD</sequence>
<gene>
    <name evidence="2" type="ORF">CEPIT_LOCUS30187</name>
    <name evidence="1" type="ORF">CEPIT_LOCUS9546</name>
</gene>
<organism evidence="1 3">
    <name type="scientific">Cuscuta epithymum</name>
    <dbReference type="NCBI Taxonomy" id="186058"/>
    <lineage>
        <taxon>Eukaryota</taxon>
        <taxon>Viridiplantae</taxon>
        <taxon>Streptophyta</taxon>
        <taxon>Embryophyta</taxon>
        <taxon>Tracheophyta</taxon>
        <taxon>Spermatophyta</taxon>
        <taxon>Magnoliopsida</taxon>
        <taxon>eudicotyledons</taxon>
        <taxon>Gunneridae</taxon>
        <taxon>Pentapetalae</taxon>
        <taxon>asterids</taxon>
        <taxon>lamiids</taxon>
        <taxon>Solanales</taxon>
        <taxon>Convolvulaceae</taxon>
        <taxon>Cuscuteae</taxon>
        <taxon>Cuscuta</taxon>
        <taxon>Cuscuta subgen. Cuscuta</taxon>
    </lineage>
</organism>
<dbReference type="AlphaFoldDB" id="A0AAV0CYW8"/>